<accession>A0A564Z0K7</accession>
<comment type="similarity">
    <text evidence="1">Belongs to the peptidase C48 family.</text>
</comment>
<feature type="region of interest" description="Disordered" evidence="5">
    <location>
        <begin position="142"/>
        <end position="163"/>
    </location>
</feature>
<keyword evidence="4" id="KW-0788">Thiol protease</keyword>
<evidence type="ECO:0000256" key="5">
    <source>
        <dbReference type="SAM" id="MobiDB-lite"/>
    </source>
</evidence>
<dbReference type="GO" id="GO:0080090">
    <property type="term" value="P:regulation of primary metabolic process"/>
    <property type="evidence" value="ECO:0007669"/>
    <property type="project" value="UniProtKB-ARBA"/>
</dbReference>
<feature type="domain" description="Ubiquitin-like protease family profile" evidence="6">
    <location>
        <begin position="304"/>
        <end position="470"/>
    </location>
</feature>
<evidence type="ECO:0000256" key="2">
    <source>
        <dbReference type="ARBA" id="ARBA00022670"/>
    </source>
</evidence>
<dbReference type="Proteomes" id="UP000321570">
    <property type="component" value="Unassembled WGS sequence"/>
</dbReference>
<dbReference type="GO" id="GO:0016926">
    <property type="term" value="P:protein desumoylation"/>
    <property type="evidence" value="ECO:0007669"/>
    <property type="project" value="TreeGrafter"/>
</dbReference>
<dbReference type="InterPro" id="IPR038765">
    <property type="entry name" value="Papain-like_cys_pep_sf"/>
</dbReference>
<dbReference type="GO" id="GO:0006508">
    <property type="term" value="P:proteolysis"/>
    <property type="evidence" value="ECO:0007669"/>
    <property type="project" value="UniProtKB-KW"/>
</dbReference>
<dbReference type="GO" id="GO:0005634">
    <property type="term" value="C:nucleus"/>
    <property type="evidence" value="ECO:0007669"/>
    <property type="project" value="TreeGrafter"/>
</dbReference>
<dbReference type="AlphaFoldDB" id="A0A564Z0K7"/>
<evidence type="ECO:0000256" key="1">
    <source>
        <dbReference type="ARBA" id="ARBA00005234"/>
    </source>
</evidence>
<organism evidence="7 8">
    <name type="scientific">Hymenolepis diminuta</name>
    <name type="common">Rat tapeworm</name>
    <dbReference type="NCBI Taxonomy" id="6216"/>
    <lineage>
        <taxon>Eukaryota</taxon>
        <taxon>Metazoa</taxon>
        <taxon>Spiralia</taxon>
        <taxon>Lophotrochozoa</taxon>
        <taxon>Platyhelminthes</taxon>
        <taxon>Cestoda</taxon>
        <taxon>Eucestoda</taxon>
        <taxon>Cyclophyllidea</taxon>
        <taxon>Hymenolepididae</taxon>
        <taxon>Hymenolepis</taxon>
    </lineage>
</organism>
<evidence type="ECO:0000259" key="6">
    <source>
        <dbReference type="PROSITE" id="PS50600"/>
    </source>
</evidence>
<dbReference type="InterPro" id="IPR003653">
    <property type="entry name" value="Peptidase_C48_C"/>
</dbReference>
<dbReference type="PROSITE" id="PS50600">
    <property type="entry name" value="ULP_PROTEASE"/>
    <property type="match status" value="1"/>
</dbReference>
<keyword evidence="2" id="KW-0645">Protease</keyword>
<protein>
    <recommendedName>
        <fullName evidence="6">Ubiquitin-like protease family profile domain-containing protein</fullName>
    </recommendedName>
</protein>
<evidence type="ECO:0000256" key="4">
    <source>
        <dbReference type="ARBA" id="ARBA00022807"/>
    </source>
</evidence>
<dbReference type="GO" id="GO:0016929">
    <property type="term" value="F:deSUMOylase activity"/>
    <property type="evidence" value="ECO:0007669"/>
    <property type="project" value="TreeGrafter"/>
</dbReference>
<dbReference type="PANTHER" id="PTHR12606:SF141">
    <property type="entry name" value="GH15225P-RELATED"/>
    <property type="match status" value="1"/>
</dbReference>
<keyword evidence="3" id="KW-0378">Hydrolase</keyword>
<name>A0A564Z0K7_HYMDI</name>
<dbReference type="SUPFAM" id="SSF54001">
    <property type="entry name" value="Cysteine proteinases"/>
    <property type="match status" value="1"/>
</dbReference>
<dbReference type="EMBL" id="CABIJS010000543">
    <property type="protein sequence ID" value="VUZ52970.1"/>
    <property type="molecule type" value="Genomic_DNA"/>
</dbReference>
<feature type="region of interest" description="Disordered" evidence="5">
    <location>
        <begin position="1"/>
        <end position="29"/>
    </location>
</feature>
<dbReference type="FunFam" id="3.40.395.10:FF:000001">
    <property type="entry name" value="Sentrin-specific protease 1"/>
    <property type="match status" value="1"/>
</dbReference>
<feature type="compositionally biased region" description="Low complexity" evidence="5">
    <location>
        <begin position="142"/>
        <end position="158"/>
    </location>
</feature>
<proteinExistence type="inferred from homology"/>
<evidence type="ECO:0000313" key="7">
    <source>
        <dbReference type="EMBL" id="VUZ52970.1"/>
    </source>
</evidence>
<dbReference type="Pfam" id="PF02902">
    <property type="entry name" value="Peptidase_C48"/>
    <property type="match status" value="1"/>
</dbReference>
<evidence type="ECO:0000313" key="8">
    <source>
        <dbReference type="Proteomes" id="UP000321570"/>
    </source>
</evidence>
<dbReference type="GO" id="GO:0060255">
    <property type="term" value="P:regulation of macromolecule metabolic process"/>
    <property type="evidence" value="ECO:0007669"/>
    <property type="project" value="UniProtKB-ARBA"/>
</dbReference>
<sequence length="510" mass="57964">MLLQMNSFNNDINSTSTPQNAKGQRKPGNIRYSLPAKIPKLDLSSPSVYSKLFDKIESENHFVPPDPDAVPDISFVVSPGVDVIKKFRKPTFTPENSPHNLSLQEYRKMLRRAKSGLIAPPESTNVGNTKFLGFRNLRLPGSTKTTSVPTTSKSVSLPPTEPTTLIISPTEGDKAAEEWCNKVSSTTYLSSDWIAKFSSSTQNEGERIELEAKTKFYENQRKVAFEQYMSNIEQRMACLMQSPPVLPDPYLRPVPIPQVLPHRETGKPSLTVLTNRQKSEVNELFAKACGDLNAVLVHSRRFRLKVTLRDITTLTGNTWLNDVVINFYLQLISHRSRQCPEMLKVHAFNSFFYPQLISVGYSGVRRWTKSVDLFSKDLILIPVHDRGMHWCLTCVDFRVKTISYYDSLHGRNDQCLDRILGYLDAESRDKRDKPLEDIHFWKKQNMENRTPSQQNGSDCGVFALTTAEFLSRDAELIFEQSDMGEIRQRMIYEILTVQLLNTGTNLADAS</sequence>
<evidence type="ECO:0000256" key="3">
    <source>
        <dbReference type="ARBA" id="ARBA00022801"/>
    </source>
</evidence>
<gene>
    <name evidence="7" type="ORF">WMSIL1_LOCUS11343</name>
</gene>
<feature type="compositionally biased region" description="Polar residues" evidence="5">
    <location>
        <begin position="1"/>
        <end position="22"/>
    </location>
</feature>
<keyword evidence="8" id="KW-1185">Reference proteome</keyword>
<dbReference type="PANTHER" id="PTHR12606">
    <property type="entry name" value="SENTRIN/SUMO-SPECIFIC PROTEASE"/>
    <property type="match status" value="1"/>
</dbReference>
<reference evidence="7 8" key="1">
    <citation type="submission" date="2019-07" db="EMBL/GenBank/DDBJ databases">
        <authorList>
            <person name="Jastrzebski P J."/>
            <person name="Paukszto L."/>
            <person name="Jastrzebski P J."/>
        </authorList>
    </citation>
    <scope>NUCLEOTIDE SEQUENCE [LARGE SCALE GENOMIC DNA]</scope>
    <source>
        <strain evidence="7 8">WMS-il1</strain>
    </source>
</reference>
<dbReference type="Gene3D" id="3.40.395.10">
    <property type="entry name" value="Adenoviral Proteinase, Chain A"/>
    <property type="match status" value="1"/>
</dbReference>